<organism evidence="1 2">
    <name type="scientific">Polarella glacialis</name>
    <name type="common">Dinoflagellate</name>
    <dbReference type="NCBI Taxonomy" id="89957"/>
    <lineage>
        <taxon>Eukaryota</taxon>
        <taxon>Sar</taxon>
        <taxon>Alveolata</taxon>
        <taxon>Dinophyceae</taxon>
        <taxon>Suessiales</taxon>
        <taxon>Suessiaceae</taxon>
        <taxon>Polarella</taxon>
    </lineage>
</organism>
<dbReference type="AlphaFoldDB" id="A0A813ETJ3"/>
<dbReference type="OrthoDB" id="426316at2759"/>
<accession>A0A813ETJ3</accession>
<comment type="caution">
    <text evidence="1">The sequence shown here is derived from an EMBL/GenBank/DDBJ whole genome shotgun (WGS) entry which is preliminary data.</text>
</comment>
<name>A0A813ETJ3_POLGL</name>
<sequence length="280" mass="31808">MGQAIVAAELCGIKSVRFPAHISKNAYQRQDGLLDAPSEILLPGPDLHAGLTIPSQCPEGTQHNWYHNPCVNITAREYKRVMMEYVRPVLGADLSACMSNSTPIEEDLLTIHLRNDDIMQYVYMFWGQPPCSMYEKIILEEKFKKRSSRRSWWWAQGRVPASRGCAASRREQGLKIYEDFCALARARHLVLSFSSFSISAALLSKEVRTIYRRKDSDWEGRLRAIINCDVWPGVRMLEYGVRVQVGVGAKKDEGGAKLAREFLTTFPMEQIQGPFLFCAK</sequence>
<evidence type="ECO:0000313" key="1">
    <source>
        <dbReference type="EMBL" id="CAE8604024.1"/>
    </source>
</evidence>
<proteinExistence type="predicted"/>
<protein>
    <submittedName>
        <fullName evidence="1">Uncharacterized protein</fullName>
    </submittedName>
</protein>
<gene>
    <name evidence="1" type="ORF">PGLA1383_LOCUS22216</name>
</gene>
<reference evidence="1" key="1">
    <citation type="submission" date="2021-02" db="EMBL/GenBank/DDBJ databases">
        <authorList>
            <person name="Dougan E. K."/>
            <person name="Rhodes N."/>
            <person name="Thang M."/>
            <person name="Chan C."/>
        </authorList>
    </citation>
    <scope>NUCLEOTIDE SEQUENCE</scope>
</reference>
<dbReference type="Proteomes" id="UP000654075">
    <property type="component" value="Unassembled WGS sequence"/>
</dbReference>
<keyword evidence="2" id="KW-1185">Reference proteome</keyword>
<evidence type="ECO:0000313" key="2">
    <source>
        <dbReference type="Proteomes" id="UP000654075"/>
    </source>
</evidence>
<dbReference type="EMBL" id="CAJNNV010015962">
    <property type="protein sequence ID" value="CAE8604024.1"/>
    <property type="molecule type" value="Genomic_DNA"/>
</dbReference>